<feature type="region of interest" description="Disordered" evidence="1">
    <location>
        <begin position="1"/>
        <end position="40"/>
    </location>
</feature>
<sequence length="429" mass="45248">MRSVTESPTARASTGRSLAQPSGARSSTTRSEASPVDGAPVDGWTGFAERWWNVAPTVGPATPPLAVSDAYRMIAEASAPFRAGTRFHVLPDVRFGTAAGRIRAPGDLLPGAADPDPDSYRERVGAELAGQGWLLAVEQPLFGNFADWLRVRDSIDRLWRRVGFPVVPVGAELVFGTGMTRIDGLTRDSRHAVLAWVLRGRLEVRVDGAVRCRAGAGELAYWPAGLRYTETFADDCLALLLRVPSDSRLAVGAVHDTAVELAGDGPAADDVVPYLPVPPSEGPGPVPMADPLARAATAIAGLSAAADLTRTLRVRWAARVSAGALEPVPPPREPVQLSAGTRVRRVAEVVRIRAARSGWIWAVHGHAFAVRGAAWALLRRLPLGTPVRVADVCGSAGDSAPDPGGLALLTTLYRLRAIEVLAGPAGEKS</sequence>
<dbReference type="Proteomes" id="UP000621500">
    <property type="component" value="Unassembled WGS sequence"/>
</dbReference>
<accession>A0ABQ4EPE6</accession>
<keyword evidence="3" id="KW-1185">Reference proteome</keyword>
<dbReference type="InterPro" id="IPR011051">
    <property type="entry name" value="RmlC_Cupin_sf"/>
</dbReference>
<feature type="compositionally biased region" description="Polar residues" evidence="1">
    <location>
        <begin position="1"/>
        <end position="32"/>
    </location>
</feature>
<comment type="caution">
    <text evidence="2">The sequence shown here is derived from an EMBL/GenBank/DDBJ whole genome shotgun (WGS) entry which is preliminary data.</text>
</comment>
<name>A0ABQ4EPE6_9ACTN</name>
<evidence type="ECO:0000313" key="3">
    <source>
        <dbReference type="Proteomes" id="UP000621500"/>
    </source>
</evidence>
<organism evidence="2 3">
    <name type="scientific">Plantactinospora mayteni</name>
    <dbReference type="NCBI Taxonomy" id="566021"/>
    <lineage>
        <taxon>Bacteria</taxon>
        <taxon>Bacillati</taxon>
        <taxon>Actinomycetota</taxon>
        <taxon>Actinomycetes</taxon>
        <taxon>Micromonosporales</taxon>
        <taxon>Micromonosporaceae</taxon>
        <taxon>Plantactinospora</taxon>
    </lineage>
</organism>
<evidence type="ECO:0000313" key="2">
    <source>
        <dbReference type="EMBL" id="GIG96510.1"/>
    </source>
</evidence>
<protein>
    <submittedName>
        <fullName evidence="2">Uncharacterized protein</fullName>
    </submittedName>
</protein>
<proteinExistence type="predicted"/>
<gene>
    <name evidence="2" type="ORF">Pma05_30830</name>
</gene>
<reference evidence="2 3" key="1">
    <citation type="submission" date="2021-01" db="EMBL/GenBank/DDBJ databases">
        <title>Whole genome shotgun sequence of Plantactinospora mayteni NBRC 109088.</title>
        <authorList>
            <person name="Komaki H."/>
            <person name="Tamura T."/>
        </authorList>
    </citation>
    <scope>NUCLEOTIDE SEQUENCE [LARGE SCALE GENOMIC DNA]</scope>
    <source>
        <strain evidence="2 3">NBRC 109088</strain>
    </source>
</reference>
<dbReference type="EMBL" id="BONX01000018">
    <property type="protein sequence ID" value="GIG96510.1"/>
    <property type="molecule type" value="Genomic_DNA"/>
</dbReference>
<evidence type="ECO:0000256" key="1">
    <source>
        <dbReference type="SAM" id="MobiDB-lite"/>
    </source>
</evidence>
<dbReference type="SUPFAM" id="SSF51182">
    <property type="entry name" value="RmlC-like cupins"/>
    <property type="match status" value="1"/>
</dbReference>